<organism evidence="2 3">
    <name type="scientific">Ruminobacter amylophilus</name>
    <dbReference type="NCBI Taxonomy" id="867"/>
    <lineage>
        <taxon>Bacteria</taxon>
        <taxon>Pseudomonadati</taxon>
        <taxon>Pseudomonadota</taxon>
        <taxon>Gammaproteobacteria</taxon>
        <taxon>Aeromonadales</taxon>
        <taxon>Succinivibrionaceae</taxon>
        <taxon>Ruminobacter</taxon>
    </lineage>
</organism>
<accession>A0A662ZLR2</accession>
<feature type="chain" id="PRO_5024974549" evidence="1">
    <location>
        <begin position="20"/>
        <end position="137"/>
    </location>
</feature>
<name>A0A662ZLR2_9GAMM</name>
<keyword evidence="1" id="KW-0732">Signal</keyword>
<evidence type="ECO:0000313" key="3">
    <source>
        <dbReference type="Proteomes" id="UP000243745"/>
    </source>
</evidence>
<dbReference type="EMBL" id="FOXF01000035">
    <property type="protein sequence ID" value="SFP54734.1"/>
    <property type="molecule type" value="Genomic_DNA"/>
</dbReference>
<dbReference type="Proteomes" id="UP000243745">
    <property type="component" value="Unassembled WGS sequence"/>
</dbReference>
<reference evidence="2 3" key="1">
    <citation type="submission" date="2016-10" db="EMBL/GenBank/DDBJ databases">
        <authorList>
            <person name="Varghese N."/>
            <person name="Submissions S."/>
        </authorList>
    </citation>
    <scope>NUCLEOTIDE SEQUENCE [LARGE SCALE GENOMIC DNA]</scope>
    <source>
        <strain evidence="2 3">DSM 1361</strain>
    </source>
</reference>
<proteinExistence type="predicted"/>
<gene>
    <name evidence="2" type="ORF">SAMN02910344_01688</name>
</gene>
<dbReference type="AlphaFoldDB" id="A0A662ZLR2"/>
<sequence length="137" mass="14726">MKNNILAAVACLLAPVSFAGEMNLPDGYEVVSSEEASMVIANTSTHGLMSYNRISAEGKKSFIENDITEIIDSFSCQEGTLFDSVKLIGTKCSFGGGKAIDIVMYLDGGRDVIHTVSVNEKVKKSDVVTFTENFATE</sequence>
<feature type="signal peptide" evidence="1">
    <location>
        <begin position="1"/>
        <end position="19"/>
    </location>
</feature>
<dbReference type="RefSeq" id="WP_093142810.1">
    <property type="nucleotide sequence ID" value="NZ_FOXF01000035.1"/>
</dbReference>
<evidence type="ECO:0000313" key="2">
    <source>
        <dbReference type="EMBL" id="SFP54734.1"/>
    </source>
</evidence>
<evidence type="ECO:0000256" key="1">
    <source>
        <dbReference type="SAM" id="SignalP"/>
    </source>
</evidence>
<keyword evidence="3" id="KW-1185">Reference proteome</keyword>
<protein>
    <submittedName>
        <fullName evidence="2">Uncharacterized protein</fullName>
    </submittedName>
</protein>